<dbReference type="KEGG" id="rhoz:GXP67_17290"/>
<keyword evidence="1" id="KW-1133">Transmembrane helix</keyword>
<dbReference type="RefSeq" id="WP_162444284.1">
    <property type="nucleotide sequence ID" value="NZ_CP048222.1"/>
</dbReference>
<feature type="transmembrane region" description="Helical" evidence="1">
    <location>
        <begin position="140"/>
        <end position="165"/>
    </location>
</feature>
<dbReference type="AlphaFoldDB" id="A0A6C0GJY6"/>
<accession>A0A6C0GJY6</accession>
<protein>
    <recommendedName>
        <fullName evidence="4">DUF1648 domain-containing protein</fullName>
    </recommendedName>
</protein>
<gene>
    <name evidence="2" type="ORF">GXP67_17290</name>
</gene>
<organism evidence="2 3">
    <name type="scientific">Rhodocytophaga rosea</name>
    <dbReference type="NCBI Taxonomy" id="2704465"/>
    <lineage>
        <taxon>Bacteria</taxon>
        <taxon>Pseudomonadati</taxon>
        <taxon>Bacteroidota</taxon>
        <taxon>Cytophagia</taxon>
        <taxon>Cytophagales</taxon>
        <taxon>Rhodocytophagaceae</taxon>
        <taxon>Rhodocytophaga</taxon>
    </lineage>
</organism>
<keyword evidence="1" id="KW-0812">Transmembrane</keyword>
<reference evidence="2 3" key="1">
    <citation type="submission" date="2020-01" db="EMBL/GenBank/DDBJ databases">
        <authorList>
            <person name="Kim M.K."/>
        </authorList>
    </citation>
    <scope>NUCLEOTIDE SEQUENCE [LARGE SCALE GENOMIC DNA]</scope>
    <source>
        <strain evidence="2 3">172606-1</strain>
    </source>
</reference>
<feature type="transmembrane region" description="Helical" evidence="1">
    <location>
        <begin position="12"/>
        <end position="30"/>
    </location>
</feature>
<name>A0A6C0GJY6_9BACT</name>
<evidence type="ECO:0000313" key="2">
    <source>
        <dbReference type="EMBL" id="QHT68269.1"/>
    </source>
</evidence>
<feature type="transmembrane region" description="Helical" evidence="1">
    <location>
        <begin position="53"/>
        <end position="76"/>
    </location>
</feature>
<evidence type="ECO:0000313" key="3">
    <source>
        <dbReference type="Proteomes" id="UP000480178"/>
    </source>
</evidence>
<feature type="transmembrane region" description="Helical" evidence="1">
    <location>
        <begin position="108"/>
        <end position="128"/>
    </location>
</feature>
<keyword evidence="3" id="KW-1185">Reference proteome</keyword>
<proteinExistence type="predicted"/>
<dbReference type="Proteomes" id="UP000480178">
    <property type="component" value="Chromosome"/>
</dbReference>
<evidence type="ECO:0008006" key="4">
    <source>
        <dbReference type="Google" id="ProtNLM"/>
    </source>
</evidence>
<evidence type="ECO:0000256" key="1">
    <source>
        <dbReference type="SAM" id="Phobius"/>
    </source>
</evidence>
<sequence length="172" mass="20133">MKAGYLMLRFMKFLSLAAFLITLFLAYYYLPSKVAIHYTEFDRPDAFIDKPTLFYATGIFVVIFYMAVSLLARLIFSVPAKLFPMPNRTYWLRDQDNQEEFREILRDWLNSLVVIVVLWVILCIYALLRLNTSEDADVSQYTWILTVGAIGLVVWILFLPLRLLVKKNSLLD</sequence>
<keyword evidence="1" id="KW-0472">Membrane</keyword>
<dbReference type="EMBL" id="CP048222">
    <property type="protein sequence ID" value="QHT68269.1"/>
    <property type="molecule type" value="Genomic_DNA"/>
</dbReference>